<feature type="compositionally biased region" description="Polar residues" evidence="7">
    <location>
        <begin position="130"/>
        <end position="150"/>
    </location>
</feature>
<proteinExistence type="inferred from homology"/>
<reference evidence="8" key="3">
    <citation type="submission" date="2025-09" db="UniProtKB">
        <authorList>
            <consortium name="Ensembl"/>
        </authorList>
    </citation>
    <scope>IDENTIFICATION</scope>
</reference>
<comment type="similarity">
    <text evidence="1">Belongs to the ATG10 family.</text>
</comment>
<accession>A0A671VKV4</accession>
<dbReference type="InterPro" id="IPR007135">
    <property type="entry name" value="Atg3/Atg10"/>
</dbReference>
<dbReference type="AlphaFoldDB" id="A0A671VKV4"/>
<evidence type="ECO:0000256" key="2">
    <source>
        <dbReference type="ARBA" id="ARBA00021099"/>
    </source>
</evidence>
<evidence type="ECO:0000313" key="9">
    <source>
        <dbReference type="Proteomes" id="UP000472265"/>
    </source>
</evidence>
<dbReference type="PANTHER" id="PTHR14957:SF1">
    <property type="entry name" value="UBIQUITIN-LIKE-CONJUGATING ENZYME ATG10"/>
    <property type="match status" value="1"/>
</dbReference>
<evidence type="ECO:0000256" key="5">
    <source>
        <dbReference type="ARBA" id="ARBA00023006"/>
    </source>
</evidence>
<keyword evidence="3" id="KW-0808">Transferase</keyword>
<dbReference type="InParanoid" id="A0A671VKV4"/>
<evidence type="ECO:0000313" key="8">
    <source>
        <dbReference type="Ensembl" id="ENSSAUP00010027558.1"/>
    </source>
</evidence>
<name>A0A671VKV4_SPAAU</name>
<feature type="region of interest" description="Disordered" evidence="7">
    <location>
        <begin position="130"/>
        <end position="175"/>
    </location>
</feature>
<dbReference type="OMA" id="WKTSKDC"/>
<dbReference type="Pfam" id="PF03987">
    <property type="entry name" value="Autophagy_act_C"/>
    <property type="match status" value="1"/>
</dbReference>
<keyword evidence="9" id="KW-1185">Reference proteome</keyword>
<sequence length="315" mass="35414">MEPQGGSSATLTAIQHHGRRRGRKCCSTALRRSQQSEQVSCELSAGVFLSQYPRILHSPVRHKMTSTTSHMSSCVLDEQNFYRCCCLLLQQSEQLNDGWSWEAVQDSEEGYLRKTTLRSVVINSSTVWDLEGSSSESEPSDQQAQESEQSVPVALDEPDTMEDDTDDDDDEDDGVCAVSKGNSKVLQYEYHIMYSCSYSTPVLYFRASTLQGRSLSLEEVWSSVHPNFRLRLQNSPLNTISLQEHPLLGQPFFMLHPCRTEEFMRPVLLAAQEQHRPVNYVLSWLSVVGPVVGLDVTLRYSQLHPAASISSTESD</sequence>
<reference evidence="8" key="2">
    <citation type="submission" date="2025-08" db="UniProtKB">
        <authorList>
            <consortium name="Ensembl"/>
        </authorList>
    </citation>
    <scope>IDENTIFICATION</scope>
</reference>
<feature type="compositionally biased region" description="Acidic residues" evidence="7">
    <location>
        <begin position="156"/>
        <end position="174"/>
    </location>
</feature>
<dbReference type="Ensembl" id="ENSSAUT00010029068.1">
    <property type="protein sequence ID" value="ENSSAUP00010027558.1"/>
    <property type="gene ID" value="ENSSAUG00010011909.1"/>
</dbReference>
<dbReference type="GO" id="GO:0005829">
    <property type="term" value="C:cytosol"/>
    <property type="evidence" value="ECO:0007669"/>
    <property type="project" value="TreeGrafter"/>
</dbReference>
<organism evidence="8 9">
    <name type="scientific">Sparus aurata</name>
    <name type="common">Gilthead sea bream</name>
    <dbReference type="NCBI Taxonomy" id="8175"/>
    <lineage>
        <taxon>Eukaryota</taxon>
        <taxon>Metazoa</taxon>
        <taxon>Chordata</taxon>
        <taxon>Craniata</taxon>
        <taxon>Vertebrata</taxon>
        <taxon>Euteleostomi</taxon>
        <taxon>Actinopterygii</taxon>
        <taxon>Neopterygii</taxon>
        <taxon>Teleostei</taxon>
        <taxon>Neoteleostei</taxon>
        <taxon>Acanthomorphata</taxon>
        <taxon>Eupercaria</taxon>
        <taxon>Spariformes</taxon>
        <taxon>Sparidae</taxon>
        <taxon>Sparus</taxon>
    </lineage>
</organism>
<evidence type="ECO:0000256" key="6">
    <source>
        <dbReference type="ARBA" id="ARBA00029833"/>
    </source>
</evidence>
<protein>
    <recommendedName>
        <fullName evidence="2">Ubiquitin-like-conjugating enzyme ATG10</fullName>
    </recommendedName>
    <alternativeName>
        <fullName evidence="6">Autophagy-related protein 10</fullName>
    </alternativeName>
</protein>
<dbReference type="GeneTree" id="ENSGT00390000000924"/>
<dbReference type="GO" id="GO:0000422">
    <property type="term" value="P:autophagy of mitochondrion"/>
    <property type="evidence" value="ECO:0007669"/>
    <property type="project" value="TreeGrafter"/>
</dbReference>
<keyword evidence="4" id="KW-0833">Ubl conjugation pathway</keyword>
<dbReference type="PANTHER" id="PTHR14957">
    <property type="entry name" value="UBIQUITIN-LIKE-CONJUGATING ENZYME ATG10"/>
    <property type="match status" value="1"/>
</dbReference>
<dbReference type="GO" id="GO:0061651">
    <property type="term" value="F:Atg12 conjugating enzyme activity"/>
    <property type="evidence" value="ECO:0007669"/>
    <property type="project" value="TreeGrafter"/>
</dbReference>
<dbReference type="Proteomes" id="UP000472265">
    <property type="component" value="Chromosome 21"/>
</dbReference>
<dbReference type="Gene3D" id="3.30.1460.50">
    <property type="match status" value="1"/>
</dbReference>
<reference evidence="8" key="1">
    <citation type="submission" date="2021-04" db="EMBL/GenBank/DDBJ databases">
        <authorList>
            <consortium name="Wellcome Sanger Institute Data Sharing"/>
        </authorList>
    </citation>
    <scope>NUCLEOTIDE SEQUENCE [LARGE SCALE GENOMIC DNA]</scope>
</reference>
<dbReference type="GO" id="GO:0032446">
    <property type="term" value="P:protein modification by small protein conjugation"/>
    <property type="evidence" value="ECO:0007669"/>
    <property type="project" value="TreeGrafter"/>
</dbReference>
<keyword evidence="5" id="KW-0072">Autophagy</keyword>
<evidence type="ECO:0000256" key="1">
    <source>
        <dbReference type="ARBA" id="ARBA00005696"/>
    </source>
</evidence>
<evidence type="ECO:0000256" key="4">
    <source>
        <dbReference type="ARBA" id="ARBA00022786"/>
    </source>
</evidence>
<gene>
    <name evidence="8" type="primary">atg10</name>
</gene>
<dbReference type="GO" id="GO:0000045">
    <property type="term" value="P:autophagosome assembly"/>
    <property type="evidence" value="ECO:0007669"/>
    <property type="project" value="TreeGrafter"/>
</dbReference>
<evidence type="ECO:0000256" key="3">
    <source>
        <dbReference type="ARBA" id="ARBA00022679"/>
    </source>
</evidence>
<evidence type="ECO:0000256" key="7">
    <source>
        <dbReference type="SAM" id="MobiDB-lite"/>
    </source>
</evidence>